<keyword evidence="3" id="KW-0560">Oxidoreductase</keyword>
<comment type="similarity">
    <text evidence="1">Belongs to the short-chain dehydrogenases/reductases (SDR) family.</text>
</comment>
<dbReference type="PRINTS" id="PR00081">
    <property type="entry name" value="GDHRDH"/>
</dbReference>
<dbReference type="Proteomes" id="UP000800235">
    <property type="component" value="Unassembled WGS sequence"/>
</dbReference>
<dbReference type="OrthoDB" id="5371740at2759"/>
<dbReference type="PANTHER" id="PTHR44229:SF4">
    <property type="entry name" value="15-HYDROXYPROSTAGLANDIN DEHYDROGENASE [NAD(+)]"/>
    <property type="match status" value="1"/>
</dbReference>
<dbReference type="PANTHER" id="PTHR44229">
    <property type="entry name" value="15-HYDROXYPROSTAGLANDIN DEHYDROGENASE [NAD(+)]"/>
    <property type="match status" value="1"/>
</dbReference>
<accession>A0A9P4NT45</accession>
<evidence type="ECO:0000313" key="5">
    <source>
        <dbReference type="Proteomes" id="UP000800235"/>
    </source>
</evidence>
<dbReference type="GO" id="GO:0005737">
    <property type="term" value="C:cytoplasm"/>
    <property type="evidence" value="ECO:0007669"/>
    <property type="project" value="TreeGrafter"/>
</dbReference>
<dbReference type="GO" id="GO:0016616">
    <property type="term" value="F:oxidoreductase activity, acting on the CH-OH group of donors, NAD or NADP as acceptor"/>
    <property type="evidence" value="ECO:0007669"/>
    <property type="project" value="TreeGrafter"/>
</dbReference>
<comment type="caution">
    <text evidence="4">The sequence shown here is derived from an EMBL/GenBank/DDBJ whole genome shotgun (WGS) entry which is preliminary data.</text>
</comment>
<name>A0A9P4NT45_9PEZI</name>
<dbReference type="InterPro" id="IPR036291">
    <property type="entry name" value="NAD(P)-bd_dom_sf"/>
</dbReference>
<keyword evidence="5" id="KW-1185">Reference proteome</keyword>
<evidence type="ECO:0000256" key="3">
    <source>
        <dbReference type="ARBA" id="ARBA00023002"/>
    </source>
</evidence>
<reference evidence="4" key="1">
    <citation type="journal article" date="2020" name="Stud. Mycol.">
        <title>101 Dothideomycetes genomes: a test case for predicting lifestyles and emergence of pathogens.</title>
        <authorList>
            <person name="Haridas S."/>
            <person name="Albert R."/>
            <person name="Binder M."/>
            <person name="Bloem J."/>
            <person name="Labutti K."/>
            <person name="Salamov A."/>
            <person name="Andreopoulos B."/>
            <person name="Baker S."/>
            <person name="Barry K."/>
            <person name="Bills G."/>
            <person name="Bluhm B."/>
            <person name="Cannon C."/>
            <person name="Castanera R."/>
            <person name="Culley D."/>
            <person name="Daum C."/>
            <person name="Ezra D."/>
            <person name="Gonzalez J."/>
            <person name="Henrissat B."/>
            <person name="Kuo A."/>
            <person name="Liang C."/>
            <person name="Lipzen A."/>
            <person name="Lutzoni F."/>
            <person name="Magnuson J."/>
            <person name="Mondo S."/>
            <person name="Nolan M."/>
            <person name="Ohm R."/>
            <person name="Pangilinan J."/>
            <person name="Park H.-J."/>
            <person name="Ramirez L."/>
            <person name="Alfaro M."/>
            <person name="Sun H."/>
            <person name="Tritt A."/>
            <person name="Yoshinaga Y."/>
            <person name="Zwiers L.-H."/>
            <person name="Turgeon B."/>
            <person name="Goodwin S."/>
            <person name="Spatafora J."/>
            <person name="Crous P."/>
            <person name="Grigoriev I."/>
        </authorList>
    </citation>
    <scope>NUCLEOTIDE SEQUENCE</scope>
    <source>
        <strain evidence="4">CBS 130266</strain>
    </source>
</reference>
<dbReference type="EMBL" id="MU007036">
    <property type="protein sequence ID" value="KAF2430814.1"/>
    <property type="molecule type" value="Genomic_DNA"/>
</dbReference>
<organism evidence="4 5">
    <name type="scientific">Tothia fuscella</name>
    <dbReference type="NCBI Taxonomy" id="1048955"/>
    <lineage>
        <taxon>Eukaryota</taxon>
        <taxon>Fungi</taxon>
        <taxon>Dikarya</taxon>
        <taxon>Ascomycota</taxon>
        <taxon>Pezizomycotina</taxon>
        <taxon>Dothideomycetes</taxon>
        <taxon>Pleosporomycetidae</taxon>
        <taxon>Venturiales</taxon>
        <taxon>Cylindrosympodiaceae</taxon>
        <taxon>Tothia</taxon>
    </lineage>
</organism>
<dbReference type="Gene3D" id="3.40.50.720">
    <property type="entry name" value="NAD(P)-binding Rossmann-like Domain"/>
    <property type="match status" value="1"/>
</dbReference>
<dbReference type="AlphaFoldDB" id="A0A9P4NT45"/>
<sequence length="317" mass="34157">MTSYPASAAVTPKADFTKDINLSGLKGQSVFITGGVSGLGAGFAEELARNGCCVTCADVNQELGKRFRGELEGKGWKINFVPADVTDYPSLLSAFKSARDFSPTKSIDIVIPCAGLMGQPLIAHLPDPTSSDDPPPPPTAVMDVNLKGVYYTTYLALHYFRTHPSATSTKQLVFLCSSLAYVEAPLVIDYVSSKSAVRGIWRSIRGEKAALGIKGHFRCNLIAPNLVATPMTKDFTGFLQERGFAIAQVEDLVGSMMRVLGDESIDGRAITVFKDGKCWDLCDDFEGQDGGREALKLVESGLLGPGPTKWGRYRMVD</sequence>
<protein>
    <submittedName>
        <fullName evidence="4">NAD(P)-binding protein</fullName>
    </submittedName>
</protein>
<dbReference type="PROSITE" id="PS00061">
    <property type="entry name" value="ADH_SHORT"/>
    <property type="match status" value="1"/>
</dbReference>
<evidence type="ECO:0000256" key="2">
    <source>
        <dbReference type="ARBA" id="ARBA00022857"/>
    </source>
</evidence>
<dbReference type="SUPFAM" id="SSF51735">
    <property type="entry name" value="NAD(P)-binding Rossmann-fold domains"/>
    <property type="match status" value="1"/>
</dbReference>
<dbReference type="Pfam" id="PF00106">
    <property type="entry name" value="adh_short"/>
    <property type="match status" value="1"/>
</dbReference>
<keyword evidence="2" id="KW-0521">NADP</keyword>
<evidence type="ECO:0000313" key="4">
    <source>
        <dbReference type="EMBL" id="KAF2430814.1"/>
    </source>
</evidence>
<dbReference type="InterPro" id="IPR002347">
    <property type="entry name" value="SDR_fam"/>
</dbReference>
<dbReference type="InterPro" id="IPR020904">
    <property type="entry name" value="Sc_DH/Rdtase_CS"/>
</dbReference>
<proteinExistence type="inferred from homology"/>
<gene>
    <name evidence="4" type="ORF">EJ08DRAFT_588496</name>
</gene>
<evidence type="ECO:0000256" key="1">
    <source>
        <dbReference type="ARBA" id="ARBA00006484"/>
    </source>
</evidence>